<reference evidence="7" key="1">
    <citation type="journal article" date="2019" name="Int. J. Syst. Evol. Microbiol.">
        <title>The Global Catalogue of Microorganisms (GCM) 10K type strain sequencing project: providing services to taxonomists for standard genome sequencing and annotation.</title>
        <authorList>
            <consortium name="The Broad Institute Genomics Platform"/>
            <consortium name="The Broad Institute Genome Sequencing Center for Infectious Disease"/>
            <person name="Wu L."/>
            <person name="Ma J."/>
        </authorList>
    </citation>
    <scope>NUCLEOTIDE SEQUENCE [LARGE SCALE GENOMIC DNA]</scope>
    <source>
        <strain evidence="7">KACC 14058</strain>
    </source>
</reference>
<dbReference type="SUPFAM" id="SSF52540">
    <property type="entry name" value="P-loop containing nucleoside triphosphate hydrolases"/>
    <property type="match status" value="1"/>
</dbReference>
<dbReference type="GO" id="GO:0005524">
    <property type="term" value="F:ATP binding"/>
    <property type="evidence" value="ECO:0007669"/>
    <property type="project" value="UniProtKB-KW"/>
</dbReference>
<organism evidence="6 7">
    <name type="scientific">Gracilibacillus marinus</name>
    <dbReference type="NCBI Taxonomy" id="630535"/>
    <lineage>
        <taxon>Bacteria</taxon>
        <taxon>Bacillati</taxon>
        <taxon>Bacillota</taxon>
        <taxon>Bacilli</taxon>
        <taxon>Bacillales</taxon>
        <taxon>Bacillaceae</taxon>
        <taxon>Gracilibacillus</taxon>
    </lineage>
</organism>
<dbReference type="SMART" id="SM00382">
    <property type="entry name" value="AAA"/>
    <property type="match status" value="1"/>
</dbReference>
<dbReference type="PROSITE" id="PS00211">
    <property type="entry name" value="ABC_TRANSPORTER_1"/>
    <property type="match status" value="1"/>
</dbReference>
<dbReference type="InterPro" id="IPR027417">
    <property type="entry name" value="P-loop_NTPase"/>
</dbReference>
<dbReference type="Gene3D" id="3.40.50.300">
    <property type="entry name" value="P-loop containing nucleotide triphosphate hydrolases"/>
    <property type="match status" value="1"/>
</dbReference>
<dbReference type="PANTHER" id="PTHR42734">
    <property type="entry name" value="METAL TRANSPORT SYSTEM ATP-BINDING PROTEIN TM_0124-RELATED"/>
    <property type="match status" value="1"/>
</dbReference>
<keyword evidence="3" id="KW-0547">Nucleotide-binding</keyword>
<evidence type="ECO:0000313" key="7">
    <source>
        <dbReference type="Proteomes" id="UP001595880"/>
    </source>
</evidence>
<dbReference type="InterPro" id="IPR003593">
    <property type="entry name" value="AAA+_ATPase"/>
</dbReference>
<feature type="domain" description="ABC transporter" evidence="5">
    <location>
        <begin position="3"/>
        <end position="242"/>
    </location>
</feature>
<sequence length="258" mass="28949">MVIDMKGISLRKSGKWILHNINWQVNKGEHWALVGLNGAGKSALLHMLVADYFPTNGQLSVVGKTFGKDVLGERLRQQIGIVSSSIKGKLYGTDTAYQVILSGGFASIGLYEEPTDTMRKKAIELLKELDCYDYANREFRTLSQGEQQRILIGRALMGNPKLLILDEPTNGLDFIAREKLLDTIESLAKKVTPTMIFVTHHVEEILPTFNKTLLLKRGEVFASGDTSSMLTGEMLSEFFGIKVTIDWMNERPLLRRMN</sequence>
<dbReference type="EMBL" id="JBHSDV010000002">
    <property type="protein sequence ID" value="MFC4388098.1"/>
    <property type="molecule type" value="Genomic_DNA"/>
</dbReference>
<dbReference type="Proteomes" id="UP001595880">
    <property type="component" value="Unassembled WGS sequence"/>
</dbReference>
<gene>
    <name evidence="6" type="ORF">ACFOZ1_09790</name>
</gene>
<dbReference type="InterPro" id="IPR050153">
    <property type="entry name" value="Metal_Ion_Import_ABC"/>
</dbReference>
<dbReference type="Pfam" id="PF00005">
    <property type="entry name" value="ABC_tran"/>
    <property type="match status" value="1"/>
</dbReference>
<keyword evidence="2" id="KW-0813">Transport</keyword>
<dbReference type="InterPro" id="IPR017871">
    <property type="entry name" value="ABC_transporter-like_CS"/>
</dbReference>
<evidence type="ECO:0000313" key="6">
    <source>
        <dbReference type="EMBL" id="MFC4388098.1"/>
    </source>
</evidence>
<evidence type="ECO:0000256" key="4">
    <source>
        <dbReference type="ARBA" id="ARBA00022840"/>
    </source>
</evidence>
<proteinExistence type="inferred from homology"/>
<keyword evidence="4 6" id="KW-0067">ATP-binding</keyword>
<accession>A0ABV8VY24</accession>
<comment type="similarity">
    <text evidence="1">Belongs to the ABC transporter superfamily.</text>
</comment>
<name>A0ABV8VY24_9BACI</name>
<dbReference type="RefSeq" id="WP_390198864.1">
    <property type="nucleotide sequence ID" value="NZ_JBHSDV010000002.1"/>
</dbReference>
<dbReference type="InterPro" id="IPR003439">
    <property type="entry name" value="ABC_transporter-like_ATP-bd"/>
</dbReference>
<keyword evidence="7" id="KW-1185">Reference proteome</keyword>
<dbReference type="PANTHER" id="PTHR42734:SF6">
    <property type="entry name" value="MOLYBDATE IMPORT ATP-BINDING PROTEIN MOLC"/>
    <property type="match status" value="1"/>
</dbReference>
<comment type="caution">
    <text evidence="6">The sequence shown here is derived from an EMBL/GenBank/DDBJ whole genome shotgun (WGS) entry which is preliminary data.</text>
</comment>
<evidence type="ECO:0000259" key="5">
    <source>
        <dbReference type="PROSITE" id="PS50893"/>
    </source>
</evidence>
<protein>
    <submittedName>
        <fullName evidence="6">ABC transporter ATP-binding protein</fullName>
    </submittedName>
</protein>
<evidence type="ECO:0000256" key="3">
    <source>
        <dbReference type="ARBA" id="ARBA00022741"/>
    </source>
</evidence>
<evidence type="ECO:0000256" key="1">
    <source>
        <dbReference type="ARBA" id="ARBA00005417"/>
    </source>
</evidence>
<evidence type="ECO:0000256" key="2">
    <source>
        <dbReference type="ARBA" id="ARBA00022448"/>
    </source>
</evidence>
<dbReference type="PROSITE" id="PS50893">
    <property type="entry name" value="ABC_TRANSPORTER_2"/>
    <property type="match status" value="1"/>
</dbReference>